<keyword evidence="3" id="KW-1185">Reference proteome</keyword>
<comment type="caution">
    <text evidence="2">The sequence shown here is derived from an EMBL/GenBank/DDBJ whole genome shotgun (WGS) entry which is preliminary data.</text>
</comment>
<evidence type="ECO:0000313" key="2">
    <source>
        <dbReference type="EMBL" id="MFC4428213.1"/>
    </source>
</evidence>
<reference evidence="3" key="1">
    <citation type="journal article" date="2019" name="Int. J. Syst. Evol. Microbiol.">
        <title>The Global Catalogue of Microorganisms (GCM) 10K type strain sequencing project: providing services to taxonomists for standard genome sequencing and annotation.</title>
        <authorList>
            <consortium name="The Broad Institute Genomics Platform"/>
            <consortium name="The Broad Institute Genome Sequencing Center for Infectious Disease"/>
            <person name="Wu L."/>
            <person name="Ma J."/>
        </authorList>
    </citation>
    <scope>NUCLEOTIDE SEQUENCE [LARGE SCALE GENOMIC DNA]</scope>
    <source>
        <strain evidence="3">CGMCC 1.12125</strain>
    </source>
</reference>
<organism evidence="2 3">
    <name type="scientific">Citricoccus alkalitolerans</name>
    <dbReference type="NCBI Taxonomy" id="246603"/>
    <lineage>
        <taxon>Bacteria</taxon>
        <taxon>Bacillati</taxon>
        <taxon>Actinomycetota</taxon>
        <taxon>Actinomycetes</taxon>
        <taxon>Micrococcales</taxon>
        <taxon>Micrococcaceae</taxon>
        <taxon>Citricoccus</taxon>
    </lineage>
</organism>
<dbReference type="EMBL" id="JBHSEN010000001">
    <property type="protein sequence ID" value="MFC4428213.1"/>
    <property type="molecule type" value="Genomic_DNA"/>
</dbReference>
<evidence type="ECO:0000256" key="1">
    <source>
        <dbReference type="SAM" id="MobiDB-lite"/>
    </source>
</evidence>
<feature type="region of interest" description="Disordered" evidence="1">
    <location>
        <begin position="132"/>
        <end position="162"/>
    </location>
</feature>
<protein>
    <recommendedName>
        <fullName evidence="4">Aminoglycoside phosphotransferase domain-containing protein</fullName>
    </recommendedName>
</protein>
<dbReference type="RefSeq" id="WP_344230949.1">
    <property type="nucleotide sequence ID" value="NZ_BAAALH010000002.1"/>
</dbReference>
<sequence>MRSPDLTTPLVDLAATHGLDLDPSTLSINEMGLDFRVALATTASCSATSPNGSAGERWVLRIPRRPDALRRAEVESRVLDLVGPRLSVAVPQWGVQATDLIAYPALPGEPGLTLDPDGAPVWHLDITPSGMRDPSGRSWPNCMRSIPPKPPRPASRSTTRMR</sequence>
<gene>
    <name evidence="2" type="ORF">ACFO0K_00790</name>
</gene>
<dbReference type="Gene3D" id="3.30.200.20">
    <property type="entry name" value="Phosphorylase Kinase, domain 1"/>
    <property type="match status" value="1"/>
</dbReference>
<evidence type="ECO:0000313" key="3">
    <source>
        <dbReference type="Proteomes" id="UP001595965"/>
    </source>
</evidence>
<accession>A0ABV8XTX6</accession>
<evidence type="ECO:0008006" key="4">
    <source>
        <dbReference type="Google" id="ProtNLM"/>
    </source>
</evidence>
<proteinExistence type="predicted"/>
<dbReference type="Proteomes" id="UP001595965">
    <property type="component" value="Unassembled WGS sequence"/>
</dbReference>
<dbReference type="SUPFAM" id="SSF56112">
    <property type="entry name" value="Protein kinase-like (PK-like)"/>
    <property type="match status" value="1"/>
</dbReference>
<dbReference type="InterPro" id="IPR011009">
    <property type="entry name" value="Kinase-like_dom_sf"/>
</dbReference>
<name>A0ABV8XTX6_9MICC</name>